<evidence type="ECO:0000259" key="4">
    <source>
        <dbReference type="PROSITE" id="PS01124"/>
    </source>
</evidence>
<evidence type="ECO:0000256" key="2">
    <source>
        <dbReference type="ARBA" id="ARBA00023125"/>
    </source>
</evidence>
<reference evidence="5 6" key="1">
    <citation type="submission" date="2018-07" db="EMBL/GenBank/DDBJ databases">
        <title>A draft genome of a endophytic bacteria, a new species of Pedobacter.</title>
        <authorList>
            <person name="Zhang Z.D."/>
            <person name="Chen Z.J."/>
        </authorList>
    </citation>
    <scope>NUCLEOTIDE SEQUENCE [LARGE SCALE GENOMIC DNA]</scope>
    <source>
        <strain evidence="5 6">RS10</strain>
    </source>
</reference>
<evidence type="ECO:0000256" key="1">
    <source>
        <dbReference type="ARBA" id="ARBA00023015"/>
    </source>
</evidence>
<dbReference type="InterPro" id="IPR009057">
    <property type="entry name" value="Homeodomain-like_sf"/>
</dbReference>
<dbReference type="EMBL" id="QNQU01000002">
    <property type="protein sequence ID" value="RBQ11449.1"/>
    <property type="molecule type" value="Genomic_DNA"/>
</dbReference>
<organism evidence="5 6">
    <name type="scientific">Pedobacter miscanthi</name>
    <dbReference type="NCBI Taxonomy" id="2259170"/>
    <lineage>
        <taxon>Bacteria</taxon>
        <taxon>Pseudomonadati</taxon>
        <taxon>Bacteroidota</taxon>
        <taxon>Sphingobacteriia</taxon>
        <taxon>Sphingobacteriales</taxon>
        <taxon>Sphingobacteriaceae</taxon>
        <taxon>Pedobacter</taxon>
    </lineage>
</organism>
<dbReference type="InterPro" id="IPR020449">
    <property type="entry name" value="Tscrpt_reg_AraC-type_HTH"/>
</dbReference>
<dbReference type="SMART" id="SM00342">
    <property type="entry name" value="HTH_ARAC"/>
    <property type="match status" value="1"/>
</dbReference>
<keyword evidence="2" id="KW-0238">DNA-binding</keyword>
<accession>A0A366LD85</accession>
<dbReference type="InterPro" id="IPR037923">
    <property type="entry name" value="HTH-like"/>
</dbReference>
<dbReference type="PANTHER" id="PTHR43280">
    <property type="entry name" value="ARAC-FAMILY TRANSCRIPTIONAL REGULATOR"/>
    <property type="match status" value="1"/>
</dbReference>
<name>A0A366LD85_9SPHI</name>
<dbReference type="Gene3D" id="1.10.10.60">
    <property type="entry name" value="Homeodomain-like"/>
    <property type="match status" value="1"/>
</dbReference>
<dbReference type="GO" id="GO:0003700">
    <property type="term" value="F:DNA-binding transcription factor activity"/>
    <property type="evidence" value="ECO:0007669"/>
    <property type="project" value="InterPro"/>
</dbReference>
<evidence type="ECO:0000313" key="5">
    <source>
        <dbReference type="EMBL" id="RBQ11449.1"/>
    </source>
</evidence>
<keyword evidence="1" id="KW-0805">Transcription regulation</keyword>
<dbReference type="InterPro" id="IPR003313">
    <property type="entry name" value="AraC-bd"/>
</dbReference>
<dbReference type="Pfam" id="PF02311">
    <property type="entry name" value="AraC_binding"/>
    <property type="match status" value="1"/>
</dbReference>
<dbReference type="RefSeq" id="WP_113947363.1">
    <property type="nucleotide sequence ID" value="NZ_QNQU01000002.1"/>
</dbReference>
<dbReference type="PROSITE" id="PS01124">
    <property type="entry name" value="HTH_ARAC_FAMILY_2"/>
    <property type="match status" value="1"/>
</dbReference>
<proteinExistence type="predicted"/>
<sequence>MNKKPAHIPVYSLGNVKQSDIHLRPLQDYVTPRPAFETSHSDSYYIFIFQQTGESKLIVDFETVTLSGSSVYLIAPGQVHYFISSNHTSGWILAAEPQSIDQTYIDVLEREYGQQKPTAIDEPSGNMLGSCLKSLSDLLSGYLDAYLQHSMLSNMVSVCAGLFTSFMSYTGYDQHPSRQLYLYQQFRILLRKHFKNQKSPAAYAELLCVSPGYLSECVKAISGRPVSYWIQQQTVLEAKRLLAYSKLGVKQIAYQLGYPDDTYFIRVFKKSAAVSPSAFRKHTANCTAFT</sequence>
<dbReference type="SUPFAM" id="SSF46689">
    <property type="entry name" value="Homeodomain-like"/>
    <property type="match status" value="1"/>
</dbReference>
<feature type="domain" description="HTH araC/xylS-type" evidence="4">
    <location>
        <begin position="184"/>
        <end position="282"/>
    </location>
</feature>
<keyword evidence="3" id="KW-0804">Transcription</keyword>
<dbReference type="AlphaFoldDB" id="A0A366LD85"/>
<dbReference type="Proteomes" id="UP000252081">
    <property type="component" value="Unassembled WGS sequence"/>
</dbReference>
<evidence type="ECO:0000256" key="3">
    <source>
        <dbReference type="ARBA" id="ARBA00023163"/>
    </source>
</evidence>
<protein>
    <recommendedName>
        <fullName evidence="4">HTH araC/xylS-type domain-containing protein</fullName>
    </recommendedName>
</protein>
<dbReference type="PANTHER" id="PTHR43280:SF32">
    <property type="entry name" value="TRANSCRIPTIONAL REGULATORY PROTEIN"/>
    <property type="match status" value="1"/>
</dbReference>
<dbReference type="Pfam" id="PF12833">
    <property type="entry name" value="HTH_18"/>
    <property type="match status" value="1"/>
</dbReference>
<dbReference type="OrthoDB" id="2585681at2"/>
<comment type="caution">
    <text evidence="5">The sequence shown here is derived from an EMBL/GenBank/DDBJ whole genome shotgun (WGS) entry which is preliminary data.</text>
</comment>
<dbReference type="PRINTS" id="PR00032">
    <property type="entry name" value="HTHARAC"/>
</dbReference>
<dbReference type="SUPFAM" id="SSF51215">
    <property type="entry name" value="Regulatory protein AraC"/>
    <property type="match status" value="1"/>
</dbReference>
<gene>
    <name evidence="5" type="ORF">DRW42_03010</name>
</gene>
<dbReference type="InterPro" id="IPR018060">
    <property type="entry name" value="HTH_AraC"/>
</dbReference>
<evidence type="ECO:0000313" key="6">
    <source>
        <dbReference type="Proteomes" id="UP000252081"/>
    </source>
</evidence>
<dbReference type="GO" id="GO:0043565">
    <property type="term" value="F:sequence-specific DNA binding"/>
    <property type="evidence" value="ECO:0007669"/>
    <property type="project" value="InterPro"/>
</dbReference>
<keyword evidence="6" id="KW-1185">Reference proteome</keyword>